<sequence length="1340" mass="137216">MQTAMQYRKFLDEPNMSDKTLLISVEDLINTAFGTVEQNVINFKLVQTVLHILARQMRLLEQEVEIKMDDLAQKPGAYDEGDEYDDDQEFISGSAEDREQMAAGGTGETTGERSERAGERSERAGERSERAEVKEPVREVKEPVREVKEPVREVKEPVTEMKEAVVVEREGKQKKSVLRREVGKRKEQPKISVQVGKKRVVLKRGKVQKGRIEMPIPQRKEARKKKEVARGRRKVVVQARISGEVGMMLAMAAKMMHAAAPAAAGAMLRDPMLEAVSKMPRVAKMTAEAVGAWIPVDKGQEVATNGGQKTVGEGAEERKELPPIKAEKGLPSPADLPRLQPVKAAAERDLVQASLFQVSLNFKHSFGFHEHLSYFYVCPESTRKGGKGGPKDKILVVEKGPTTRGGQVARVGSIEVVTASEFALLVKAVRELANVAGPLPMPALPDNERLRQDLAQGRASLSETMQAMQLTARIQAAEDGLSRMAELLTQLAAAGALPKEMAGQIGQVRDQLQQAVTAVADAVGQPGAPGMIPGGPGMGPGGKGPGYASAGVGPGAGPGAYGPQYASGGTGPGGVGPGMGPGGGGQGKGPGGVAQGYGGPGMGPGGVGPGMGPGGVGPGMGPGGGGPGMGPGGGGPGMGPAGLAQGYGGPGIGPGGVGPGMGPGGVGPGMGPGGVGPGMGPGGMGPGGVGPGMGPAGMGQGYGGPGMGPGGVGPGMGPGGVGPGMGPGGMGQGYGGPGMGPGGVGPGMGPGGVVPGMGPGGGGPGMGPGGVGPGMGPGGVGPGMGPGGVGPGMGPGGVGPWMGPGDVGPGMGPGGVGQGYGGPGMEPGGTGPGGVGPGYGGPGTGIPGTPGGVGPEAYVSGSGRKSVAIDPMSSHPESVRRGDGSGGTSRASVGGAGGGFARRPSEMSGAVGPGGAVTHPEMENVLQIMRSELIKDITMMTTRATHSADIASNTSKAVADKLDVALGIDDRISKLFSLANDYAEQLSGFDSGLTTQMASFQEQMAQMRIDLKGGIQQLEQANNNAETAAILELTERYEGLVIELDNTLHTHQSLTVLQKQLSDELRSLVECVEMLREQKADRDEVLDGLRDKADITRLAGLLHEGDFAHAREDLEKRLEHCYEKFRKQDEIWLSALKDLSAITEGKAEIIQLLAIKDNATEELQKIQETLRQLYIMLGEPKAAMLMRLLAKGAACGSCLAPALMEPQDRTYGQPPPLPALRPPPDGEEPCTITLQPLPPPDNRHHVCRRWVGGSHTLVGGPVTRERAVADTRTPATKRFTGYGTDGRMYMLEEELQPCVECNKLGPDEQDGDCPLPTPTDGGGDQAAGTTPVEDDGKDKK</sequence>
<feature type="compositionally biased region" description="Basic and acidic residues" evidence="2">
    <location>
        <begin position="315"/>
        <end position="328"/>
    </location>
</feature>
<feature type="coiled-coil region" evidence="1">
    <location>
        <begin position="1149"/>
        <end position="1176"/>
    </location>
</feature>
<keyword evidence="1" id="KW-0175">Coiled coil</keyword>
<accession>A0A2A4JA20</accession>
<feature type="region of interest" description="Disordered" evidence="2">
    <location>
        <begin position="303"/>
        <end position="335"/>
    </location>
</feature>
<dbReference type="PANTHER" id="PTHR47080:SF1">
    <property type="entry name" value="CHROMOSOME 16 OPEN READING FRAME 96"/>
    <property type="match status" value="1"/>
</dbReference>
<feature type="region of interest" description="Disordered" evidence="2">
    <location>
        <begin position="93"/>
        <end position="135"/>
    </location>
</feature>
<dbReference type="InterPro" id="IPR032013">
    <property type="entry name" value="DUF4795"/>
</dbReference>
<dbReference type="PANTHER" id="PTHR47080">
    <property type="entry name" value="CHROMOSOME 16 OPEN READING FRAME 96"/>
    <property type="match status" value="1"/>
</dbReference>
<dbReference type="EMBL" id="NWSH01002462">
    <property type="protein sequence ID" value="PCG68243.1"/>
    <property type="molecule type" value="Genomic_DNA"/>
</dbReference>
<feature type="compositionally biased region" description="Gly residues" evidence="2">
    <location>
        <begin position="709"/>
        <end position="854"/>
    </location>
</feature>
<dbReference type="Pfam" id="PF16043">
    <property type="entry name" value="DUF4795"/>
    <property type="match status" value="1"/>
</dbReference>
<feature type="compositionally biased region" description="Basic and acidic residues" evidence="2">
    <location>
        <begin position="110"/>
        <end position="135"/>
    </location>
</feature>
<feature type="region of interest" description="Disordered" evidence="2">
    <location>
        <begin position="568"/>
        <end position="692"/>
    </location>
</feature>
<dbReference type="STRING" id="7102.A0A2A4JA20"/>
<gene>
    <name evidence="4" type="ORF">B5V51_5442</name>
</gene>
<evidence type="ECO:0000313" key="4">
    <source>
        <dbReference type="EMBL" id="PCG68243.1"/>
    </source>
</evidence>
<reference evidence="4" key="1">
    <citation type="submission" date="2017-09" db="EMBL/GenBank/DDBJ databases">
        <title>Contemporary evolution of a Lepidopteran species, Heliothis virescens, in response to modern agricultural practices.</title>
        <authorList>
            <person name="Fritz M.L."/>
            <person name="Deyonke A.M."/>
            <person name="Papanicolaou A."/>
            <person name="Micinski S."/>
            <person name="Westbrook J."/>
            <person name="Gould F."/>
        </authorList>
    </citation>
    <scope>NUCLEOTIDE SEQUENCE [LARGE SCALE GENOMIC DNA]</scope>
    <source>
        <strain evidence="4">HvINT-</strain>
        <tissue evidence="4">Whole body</tissue>
    </source>
</reference>
<protein>
    <recommendedName>
        <fullName evidence="3">DUF4795 domain-containing protein</fullName>
    </recommendedName>
</protein>
<feature type="region of interest" description="Disordered" evidence="2">
    <location>
        <begin position="709"/>
        <end position="918"/>
    </location>
</feature>
<evidence type="ECO:0000256" key="1">
    <source>
        <dbReference type="SAM" id="Coils"/>
    </source>
</evidence>
<name>A0A2A4JA20_HELVI</name>
<evidence type="ECO:0000256" key="2">
    <source>
        <dbReference type="SAM" id="MobiDB-lite"/>
    </source>
</evidence>
<feature type="region of interest" description="Disordered" evidence="2">
    <location>
        <begin position="1302"/>
        <end position="1340"/>
    </location>
</feature>
<organism evidence="4">
    <name type="scientific">Heliothis virescens</name>
    <name type="common">Tobacco budworm moth</name>
    <dbReference type="NCBI Taxonomy" id="7102"/>
    <lineage>
        <taxon>Eukaryota</taxon>
        <taxon>Metazoa</taxon>
        <taxon>Ecdysozoa</taxon>
        <taxon>Arthropoda</taxon>
        <taxon>Hexapoda</taxon>
        <taxon>Insecta</taxon>
        <taxon>Pterygota</taxon>
        <taxon>Neoptera</taxon>
        <taxon>Endopterygota</taxon>
        <taxon>Lepidoptera</taxon>
        <taxon>Glossata</taxon>
        <taxon>Ditrysia</taxon>
        <taxon>Noctuoidea</taxon>
        <taxon>Noctuidae</taxon>
        <taxon>Heliothinae</taxon>
        <taxon>Heliothis</taxon>
    </lineage>
</organism>
<evidence type="ECO:0000259" key="3">
    <source>
        <dbReference type="Pfam" id="PF16043"/>
    </source>
</evidence>
<comment type="caution">
    <text evidence="4">The sequence shown here is derived from an EMBL/GenBank/DDBJ whole genome shotgun (WGS) entry which is preliminary data.</text>
</comment>
<feature type="domain" description="DUF4795" evidence="3">
    <location>
        <begin position="1025"/>
        <end position="1219"/>
    </location>
</feature>
<proteinExistence type="predicted"/>